<sequence>MNSYYVVDSNPDGESIPYFFESEWSPELPSFELPRSSPVRVMFASRYTLKAKVESLSVDVLLGDFIASVNFVRLCESLEAEFISVPTEIVTARNTKVVKDYYFFCVTGRASMLDRGASQFELMDDRLLSPRGERGDFDVFSRIDKFVIKEDVRLDFFYCEEIRRVVCSAKFKLEFESLGLTGLNFTEINDGFVYAPLEGF</sequence>
<evidence type="ECO:0000313" key="2">
    <source>
        <dbReference type="EMBL" id="HEF24719.1"/>
    </source>
</evidence>
<dbReference type="Pfam" id="PF07791">
    <property type="entry name" value="Imm11"/>
    <property type="match status" value="1"/>
</dbReference>
<accession>A0A7C1XBU3</accession>
<dbReference type="InterPro" id="IPR012433">
    <property type="entry name" value="Imm11"/>
</dbReference>
<gene>
    <name evidence="2" type="ORF">ENP23_02970</name>
</gene>
<dbReference type="EMBL" id="DSIN01000010">
    <property type="protein sequence ID" value="HEF24719.1"/>
    <property type="molecule type" value="Genomic_DNA"/>
</dbReference>
<protein>
    <recommendedName>
        <fullName evidence="1">Immunity MXAN-0049 protein domain-containing protein</fullName>
    </recommendedName>
</protein>
<dbReference type="AlphaFoldDB" id="A0A7C1XBU3"/>
<comment type="caution">
    <text evidence="2">The sequence shown here is derived from an EMBL/GenBank/DDBJ whole genome shotgun (WGS) entry which is preliminary data.</text>
</comment>
<evidence type="ECO:0000259" key="1">
    <source>
        <dbReference type="Pfam" id="PF07791"/>
    </source>
</evidence>
<feature type="domain" description="Immunity MXAN-0049 protein" evidence="1">
    <location>
        <begin position="62"/>
        <end position="189"/>
    </location>
</feature>
<name>A0A7C1XBU3_9PSED</name>
<proteinExistence type="predicted"/>
<reference evidence="2" key="1">
    <citation type="journal article" date="2020" name="mSystems">
        <title>Genome- and Community-Level Interaction Insights into Carbon Utilization and Element Cycling Functions of Hydrothermarchaeota in Hydrothermal Sediment.</title>
        <authorList>
            <person name="Zhou Z."/>
            <person name="Liu Y."/>
            <person name="Xu W."/>
            <person name="Pan J."/>
            <person name="Luo Z.H."/>
            <person name="Li M."/>
        </authorList>
    </citation>
    <scope>NUCLEOTIDE SEQUENCE [LARGE SCALE GENOMIC DNA]</scope>
    <source>
        <strain evidence="2">SpSt-200</strain>
    </source>
</reference>
<organism evidence="2">
    <name type="scientific">Pseudomonas graminis</name>
    <dbReference type="NCBI Taxonomy" id="158627"/>
    <lineage>
        <taxon>Bacteria</taxon>
        <taxon>Pseudomonadati</taxon>
        <taxon>Pseudomonadota</taxon>
        <taxon>Gammaproteobacteria</taxon>
        <taxon>Pseudomonadales</taxon>
        <taxon>Pseudomonadaceae</taxon>
        <taxon>Pseudomonas</taxon>
    </lineage>
</organism>